<feature type="transmembrane region" description="Helical" evidence="1">
    <location>
        <begin position="151"/>
        <end position="174"/>
    </location>
</feature>
<proteinExistence type="predicted"/>
<evidence type="ECO:0000313" key="3">
    <source>
        <dbReference type="Proteomes" id="UP001139971"/>
    </source>
</evidence>
<organism evidence="2 3">
    <name type="scientific">Tahibacter soli</name>
    <dbReference type="NCBI Taxonomy" id="2983605"/>
    <lineage>
        <taxon>Bacteria</taxon>
        <taxon>Pseudomonadati</taxon>
        <taxon>Pseudomonadota</taxon>
        <taxon>Gammaproteobacteria</taxon>
        <taxon>Lysobacterales</taxon>
        <taxon>Rhodanobacteraceae</taxon>
        <taxon>Tahibacter</taxon>
    </lineage>
</organism>
<evidence type="ECO:0000313" key="2">
    <source>
        <dbReference type="EMBL" id="MDC8013357.1"/>
    </source>
</evidence>
<keyword evidence="1" id="KW-0812">Transmembrane</keyword>
<gene>
    <name evidence="2" type="ORF">OD750_012480</name>
</gene>
<reference evidence="2" key="1">
    <citation type="submission" date="2023-02" db="EMBL/GenBank/DDBJ databases">
        <title>Tahibacter soli sp. nov. isolated from soil.</title>
        <authorList>
            <person name="Baek J.H."/>
            <person name="Lee J.K."/>
            <person name="Choi D.G."/>
            <person name="Jeon C.O."/>
        </authorList>
    </citation>
    <scope>NUCLEOTIDE SEQUENCE</scope>
    <source>
        <strain evidence="2">BL</strain>
    </source>
</reference>
<feature type="transmembrane region" description="Helical" evidence="1">
    <location>
        <begin position="21"/>
        <end position="42"/>
    </location>
</feature>
<keyword evidence="3" id="KW-1185">Reference proteome</keyword>
<dbReference type="RefSeq" id="WP_263545566.1">
    <property type="nucleotide sequence ID" value="NZ_JAOVZO020000017.1"/>
</dbReference>
<dbReference type="Proteomes" id="UP001139971">
    <property type="component" value="Unassembled WGS sequence"/>
</dbReference>
<accession>A0A9X3YJD5</accession>
<name>A0A9X3YJD5_9GAMM</name>
<feature type="transmembrane region" description="Helical" evidence="1">
    <location>
        <begin position="54"/>
        <end position="73"/>
    </location>
</feature>
<keyword evidence="1" id="KW-0472">Membrane</keyword>
<feature type="transmembrane region" description="Helical" evidence="1">
    <location>
        <begin position="122"/>
        <end position="139"/>
    </location>
</feature>
<dbReference type="EMBL" id="JAOVZO020000017">
    <property type="protein sequence ID" value="MDC8013357.1"/>
    <property type="molecule type" value="Genomic_DNA"/>
</dbReference>
<keyword evidence="1" id="KW-1133">Transmembrane helix</keyword>
<comment type="caution">
    <text evidence="2">The sequence shown here is derived from an EMBL/GenBank/DDBJ whole genome shotgun (WGS) entry which is preliminary data.</text>
</comment>
<dbReference type="AlphaFoldDB" id="A0A9X3YJD5"/>
<protein>
    <submittedName>
        <fullName evidence="2">Uncharacterized protein</fullName>
    </submittedName>
</protein>
<feature type="transmembrane region" description="Helical" evidence="1">
    <location>
        <begin position="85"/>
        <end position="107"/>
    </location>
</feature>
<sequence length="184" mass="19987">MRELLQILRDILTFKRGPQDLPYAPNLTIASVVAVLLIPLAVSVLFGDKPLSQTLPRLIVTNAVPIGLMYLLLHARGFNSRFMQTLLAQTLTSIVFLALAAPLLWMLGDISPESTRLMRPEQALPGLLFLVAAIWKLCVEAHILRHSLDVPFFAGMLVTILIGIANVIVLAALFGERAASAAGV</sequence>
<evidence type="ECO:0000256" key="1">
    <source>
        <dbReference type="SAM" id="Phobius"/>
    </source>
</evidence>